<dbReference type="Proteomes" id="UP001205965">
    <property type="component" value="Unassembled WGS sequence"/>
</dbReference>
<proteinExistence type="predicted"/>
<organism evidence="2 3">
    <name type="scientific">Corynebacterium lemuris</name>
    <dbReference type="NCBI Taxonomy" id="1859292"/>
    <lineage>
        <taxon>Bacteria</taxon>
        <taxon>Bacillati</taxon>
        <taxon>Actinomycetota</taxon>
        <taxon>Actinomycetes</taxon>
        <taxon>Mycobacteriales</taxon>
        <taxon>Corynebacteriaceae</taxon>
        <taxon>Corynebacterium</taxon>
    </lineage>
</organism>
<dbReference type="EMBL" id="JANWTC010000001">
    <property type="protein sequence ID" value="MCS5478105.1"/>
    <property type="molecule type" value="Genomic_DNA"/>
</dbReference>
<evidence type="ECO:0008006" key="4">
    <source>
        <dbReference type="Google" id="ProtNLM"/>
    </source>
</evidence>
<protein>
    <recommendedName>
        <fullName evidence="4">Secreted protein</fullName>
    </recommendedName>
</protein>
<reference evidence="2 3" key="1">
    <citation type="submission" date="2022-08" db="EMBL/GenBank/DDBJ databases">
        <title>YIM 101645 draft genome.</title>
        <authorList>
            <person name="Chen X."/>
        </authorList>
    </citation>
    <scope>NUCLEOTIDE SEQUENCE [LARGE SCALE GENOMIC DNA]</scope>
    <source>
        <strain evidence="2 3">YIM 101645</strain>
    </source>
</reference>
<evidence type="ECO:0000313" key="2">
    <source>
        <dbReference type="EMBL" id="MCS5478105.1"/>
    </source>
</evidence>
<accession>A0ABT2FSA8</accession>
<name>A0ABT2FSA8_9CORY</name>
<comment type="caution">
    <text evidence="2">The sequence shown here is derived from an EMBL/GenBank/DDBJ whole genome shotgun (WGS) entry which is preliminary data.</text>
</comment>
<evidence type="ECO:0000313" key="3">
    <source>
        <dbReference type="Proteomes" id="UP001205965"/>
    </source>
</evidence>
<feature type="region of interest" description="Disordered" evidence="1">
    <location>
        <begin position="263"/>
        <end position="283"/>
    </location>
</feature>
<dbReference type="RefSeq" id="WP_259426124.1">
    <property type="nucleotide sequence ID" value="NZ_JANWTC010000001.1"/>
</dbReference>
<evidence type="ECO:0000256" key="1">
    <source>
        <dbReference type="SAM" id="MobiDB-lite"/>
    </source>
</evidence>
<sequence length="370" mass="39221">MHAAAHMMDPTRKLFRTTATRFIAIPVFSGLILGLTGCGSDGSTEAAVPTTTVTEQAEPTVTAAEDAPAEADSPTTALADAFQQVLAAPATHPVNSAAEYSPTGTYSYAIVEATSDSSPEMLLRVNSREFSPVLVFTSGDTPDELVRSTDVLIQGAAGVGGSRAQLVASQSGAGIHQIDHHSLRPTGRSTLYSLQGTSLRQSSAPVEFTLETPLPDHQDIIWYESTDLQGIEALRTGSTPSVAAPTPVPPVMDTSAHQFTGRVTEQSTSEVMKGQPTPNGEPETNRYLVLVLDQPMEVTAQTAGRDTRTRTISEVSLGERTAAGPENEWSQHIGQQVTVGADPHQIRYPTDTGLPLGMLRLQGYNSLTVN</sequence>
<keyword evidence="3" id="KW-1185">Reference proteome</keyword>
<gene>
    <name evidence="2" type="ORF">NYP18_00360</name>
</gene>